<protein>
    <submittedName>
        <fullName evidence="1">Uncharacterized protein</fullName>
    </submittedName>
</protein>
<organism evidence="1 2">
    <name type="scientific">Aspergillus glaucus CBS 516.65</name>
    <dbReference type="NCBI Taxonomy" id="1160497"/>
    <lineage>
        <taxon>Eukaryota</taxon>
        <taxon>Fungi</taxon>
        <taxon>Dikarya</taxon>
        <taxon>Ascomycota</taxon>
        <taxon>Pezizomycotina</taxon>
        <taxon>Eurotiomycetes</taxon>
        <taxon>Eurotiomycetidae</taxon>
        <taxon>Eurotiales</taxon>
        <taxon>Aspergillaceae</taxon>
        <taxon>Aspergillus</taxon>
        <taxon>Aspergillus subgen. Aspergillus</taxon>
    </lineage>
</organism>
<dbReference type="GeneID" id="34456611"/>
<dbReference type="VEuPathDB" id="FungiDB:ASPGLDRAFT_1227236"/>
<reference evidence="2" key="1">
    <citation type="journal article" date="2017" name="Genome Biol.">
        <title>Comparative genomics reveals high biological diversity and specific adaptations in the industrially and medically important fungal genus Aspergillus.</title>
        <authorList>
            <person name="de Vries R.P."/>
            <person name="Riley R."/>
            <person name="Wiebenga A."/>
            <person name="Aguilar-Osorio G."/>
            <person name="Amillis S."/>
            <person name="Uchima C.A."/>
            <person name="Anderluh G."/>
            <person name="Asadollahi M."/>
            <person name="Askin M."/>
            <person name="Barry K."/>
            <person name="Battaglia E."/>
            <person name="Bayram O."/>
            <person name="Benocci T."/>
            <person name="Braus-Stromeyer S.A."/>
            <person name="Caldana C."/>
            <person name="Canovas D."/>
            <person name="Cerqueira G.C."/>
            <person name="Chen F."/>
            <person name="Chen W."/>
            <person name="Choi C."/>
            <person name="Clum A."/>
            <person name="Dos Santos R.A."/>
            <person name="Damasio A.R."/>
            <person name="Diallinas G."/>
            <person name="Emri T."/>
            <person name="Fekete E."/>
            <person name="Flipphi M."/>
            <person name="Freyberg S."/>
            <person name="Gallo A."/>
            <person name="Gournas C."/>
            <person name="Habgood R."/>
            <person name="Hainaut M."/>
            <person name="Harispe M.L."/>
            <person name="Henrissat B."/>
            <person name="Hilden K.S."/>
            <person name="Hope R."/>
            <person name="Hossain A."/>
            <person name="Karabika E."/>
            <person name="Karaffa L."/>
            <person name="Karanyi Z."/>
            <person name="Krasevec N."/>
            <person name="Kuo A."/>
            <person name="Kusch H."/>
            <person name="LaButti K."/>
            <person name="Lagendijk E.L."/>
            <person name="Lapidus A."/>
            <person name="Levasseur A."/>
            <person name="Lindquist E."/>
            <person name="Lipzen A."/>
            <person name="Logrieco A.F."/>
            <person name="MacCabe A."/>
            <person name="Maekelae M.R."/>
            <person name="Malavazi I."/>
            <person name="Melin P."/>
            <person name="Meyer V."/>
            <person name="Mielnichuk N."/>
            <person name="Miskei M."/>
            <person name="Molnar A.P."/>
            <person name="Mule G."/>
            <person name="Ngan C.Y."/>
            <person name="Orejas M."/>
            <person name="Orosz E."/>
            <person name="Ouedraogo J.P."/>
            <person name="Overkamp K.M."/>
            <person name="Park H.-S."/>
            <person name="Perrone G."/>
            <person name="Piumi F."/>
            <person name="Punt P.J."/>
            <person name="Ram A.F."/>
            <person name="Ramon A."/>
            <person name="Rauscher S."/>
            <person name="Record E."/>
            <person name="Riano-Pachon D.M."/>
            <person name="Robert V."/>
            <person name="Roehrig J."/>
            <person name="Ruller R."/>
            <person name="Salamov A."/>
            <person name="Salih N.S."/>
            <person name="Samson R.A."/>
            <person name="Sandor E."/>
            <person name="Sanguinetti M."/>
            <person name="Schuetze T."/>
            <person name="Sepcic K."/>
            <person name="Shelest E."/>
            <person name="Sherlock G."/>
            <person name="Sophianopoulou V."/>
            <person name="Squina F.M."/>
            <person name="Sun H."/>
            <person name="Susca A."/>
            <person name="Todd R.B."/>
            <person name="Tsang A."/>
            <person name="Unkles S.E."/>
            <person name="van de Wiele N."/>
            <person name="van Rossen-Uffink D."/>
            <person name="Oliveira J.V."/>
            <person name="Vesth T.C."/>
            <person name="Visser J."/>
            <person name="Yu J.-H."/>
            <person name="Zhou M."/>
            <person name="Andersen M.R."/>
            <person name="Archer D.B."/>
            <person name="Baker S.E."/>
            <person name="Benoit I."/>
            <person name="Brakhage A.A."/>
            <person name="Braus G.H."/>
            <person name="Fischer R."/>
            <person name="Frisvad J.C."/>
            <person name="Goldman G.H."/>
            <person name="Houbraken J."/>
            <person name="Oakley B."/>
            <person name="Pocsi I."/>
            <person name="Scazzocchio C."/>
            <person name="Seiboth B."/>
            <person name="vanKuyk P.A."/>
            <person name="Wortman J."/>
            <person name="Dyer P.S."/>
            <person name="Grigoriev I.V."/>
        </authorList>
    </citation>
    <scope>NUCLEOTIDE SEQUENCE [LARGE SCALE GENOMIC DNA]</scope>
    <source>
        <strain evidence="2">CBS 516.65</strain>
    </source>
</reference>
<dbReference type="RefSeq" id="XP_022403118.1">
    <property type="nucleotide sequence ID" value="XM_022540350.1"/>
</dbReference>
<proteinExistence type="predicted"/>
<dbReference type="EMBL" id="KV878892">
    <property type="protein sequence ID" value="OJJ86429.1"/>
    <property type="molecule type" value="Genomic_DNA"/>
</dbReference>
<dbReference type="AlphaFoldDB" id="A0A1L9VR93"/>
<sequence length="111" mass="12162">MGPSRPSTTSCLSILALSSSSPDRILSFLASSWASTDFRLSLLASSLSSLAHIHFFSELGSSTREFINLDMSRILPPPVFVITRRSSTRHLQANHNAQVCAQHVRSLHQLA</sequence>
<evidence type="ECO:0000313" key="2">
    <source>
        <dbReference type="Proteomes" id="UP000184300"/>
    </source>
</evidence>
<accession>A0A1L9VR93</accession>
<evidence type="ECO:0000313" key="1">
    <source>
        <dbReference type="EMBL" id="OJJ86429.1"/>
    </source>
</evidence>
<dbReference type="Proteomes" id="UP000184300">
    <property type="component" value="Unassembled WGS sequence"/>
</dbReference>
<gene>
    <name evidence="1" type="ORF">ASPGLDRAFT_1227236</name>
</gene>
<name>A0A1L9VR93_ASPGL</name>
<keyword evidence="2" id="KW-1185">Reference proteome</keyword>